<comment type="subcellular location">
    <subcellularLocation>
        <location evidence="6">Cytoplasm</location>
    </subcellularLocation>
</comment>
<dbReference type="Pfam" id="PF02527">
    <property type="entry name" value="GidB"/>
    <property type="match status" value="1"/>
</dbReference>
<dbReference type="PANTHER" id="PTHR31760:SF0">
    <property type="entry name" value="S-ADENOSYL-L-METHIONINE-DEPENDENT METHYLTRANSFERASES SUPERFAMILY PROTEIN"/>
    <property type="match status" value="1"/>
</dbReference>
<name>A0A271IXS7_9BACT</name>
<dbReference type="GO" id="GO:0070043">
    <property type="term" value="F:rRNA (guanine-N7-)-methyltransferase activity"/>
    <property type="evidence" value="ECO:0007669"/>
    <property type="project" value="UniProtKB-UniRule"/>
</dbReference>
<keyword evidence="2 6" id="KW-0698">rRNA processing</keyword>
<feature type="binding site" evidence="6">
    <location>
        <position position="133"/>
    </location>
    <ligand>
        <name>S-adenosyl-L-methionine</name>
        <dbReference type="ChEBI" id="CHEBI:59789"/>
    </ligand>
</feature>
<organism evidence="7 8">
    <name type="scientific">Rubrivirga marina</name>
    <dbReference type="NCBI Taxonomy" id="1196024"/>
    <lineage>
        <taxon>Bacteria</taxon>
        <taxon>Pseudomonadati</taxon>
        <taxon>Rhodothermota</taxon>
        <taxon>Rhodothermia</taxon>
        <taxon>Rhodothermales</taxon>
        <taxon>Rubricoccaceae</taxon>
        <taxon>Rubrivirga</taxon>
    </lineage>
</organism>
<dbReference type="AlphaFoldDB" id="A0A271IXS7"/>
<evidence type="ECO:0000313" key="7">
    <source>
        <dbReference type="EMBL" id="PAP76061.1"/>
    </source>
</evidence>
<dbReference type="EC" id="2.1.1.-" evidence="6"/>
<comment type="caution">
    <text evidence="7">The sequence shown here is derived from an EMBL/GenBank/DDBJ whole genome shotgun (WGS) entry which is preliminary data.</text>
</comment>
<evidence type="ECO:0000256" key="1">
    <source>
        <dbReference type="ARBA" id="ARBA00022490"/>
    </source>
</evidence>
<keyword evidence="8" id="KW-1185">Reference proteome</keyword>
<keyword evidence="5 6" id="KW-0949">S-adenosyl-L-methionine</keyword>
<dbReference type="SUPFAM" id="SSF53335">
    <property type="entry name" value="S-adenosyl-L-methionine-dependent methyltransferases"/>
    <property type="match status" value="1"/>
</dbReference>
<sequence length="214" mass="22407">MISDLPVDLSPAQRDTLDAYVGQLERVNARVNLVARPAGRADLERHVRHCLALAVRPFPDGAVVVDWGTGGGLPAVPLAVAFPDVQVVAVDAVGKKTEAVKLFARRLGLENLDVWNGRAEAYDGPAPHLSVSRATAPLATLWGWHVRARQPMGGQTDGAWAPGLVCLKGGDLTAETADLGDAAPEAEVVTESLADVLGTEWGDKAIVSVTDGAV</sequence>
<evidence type="ECO:0000256" key="6">
    <source>
        <dbReference type="HAMAP-Rule" id="MF_00074"/>
    </source>
</evidence>
<comment type="function">
    <text evidence="6">Specifically methylates the N7 position of a guanine in 16S rRNA.</text>
</comment>
<dbReference type="InterPro" id="IPR029063">
    <property type="entry name" value="SAM-dependent_MTases_sf"/>
</dbReference>
<evidence type="ECO:0000256" key="3">
    <source>
        <dbReference type="ARBA" id="ARBA00022603"/>
    </source>
</evidence>
<evidence type="ECO:0000256" key="5">
    <source>
        <dbReference type="ARBA" id="ARBA00022691"/>
    </source>
</evidence>
<dbReference type="PANTHER" id="PTHR31760">
    <property type="entry name" value="S-ADENOSYL-L-METHIONINE-DEPENDENT METHYLTRANSFERASES SUPERFAMILY PROTEIN"/>
    <property type="match status" value="1"/>
</dbReference>
<feature type="binding site" evidence="6">
    <location>
        <position position="73"/>
    </location>
    <ligand>
        <name>S-adenosyl-L-methionine</name>
        <dbReference type="ChEBI" id="CHEBI:59789"/>
    </ligand>
</feature>
<keyword evidence="1 6" id="KW-0963">Cytoplasm</keyword>
<reference evidence="7 8" key="1">
    <citation type="submission" date="2016-11" db="EMBL/GenBank/DDBJ databases">
        <title>Study of marine rhodopsin-containing bacteria.</title>
        <authorList>
            <person name="Yoshizawa S."/>
            <person name="Kumagai Y."/>
            <person name="Kogure K."/>
        </authorList>
    </citation>
    <scope>NUCLEOTIDE SEQUENCE [LARGE SCALE GENOMIC DNA]</scope>
    <source>
        <strain evidence="7 8">SAORIC-28</strain>
    </source>
</reference>
<dbReference type="Proteomes" id="UP000216339">
    <property type="component" value="Unassembled WGS sequence"/>
</dbReference>
<evidence type="ECO:0000313" key="8">
    <source>
        <dbReference type="Proteomes" id="UP000216339"/>
    </source>
</evidence>
<dbReference type="GO" id="GO:0005829">
    <property type="term" value="C:cytosol"/>
    <property type="evidence" value="ECO:0007669"/>
    <property type="project" value="TreeGrafter"/>
</dbReference>
<gene>
    <name evidence="6" type="primary">rsmG</name>
    <name evidence="7" type="ORF">BSZ37_06195</name>
</gene>
<feature type="binding site" evidence="6">
    <location>
        <begin position="119"/>
        <end position="120"/>
    </location>
    <ligand>
        <name>S-adenosyl-L-methionine</name>
        <dbReference type="ChEBI" id="CHEBI:59789"/>
    </ligand>
</feature>
<feature type="binding site" evidence="6">
    <location>
        <position position="68"/>
    </location>
    <ligand>
        <name>S-adenosyl-L-methionine</name>
        <dbReference type="ChEBI" id="CHEBI:59789"/>
    </ligand>
</feature>
<dbReference type="RefSeq" id="WP_095509702.1">
    <property type="nucleotide sequence ID" value="NZ_MQWD01000001.1"/>
</dbReference>
<comment type="similarity">
    <text evidence="6">Belongs to the methyltransferase superfamily. RNA methyltransferase RsmG family.</text>
</comment>
<evidence type="ECO:0000256" key="4">
    <source>
        <dbReference type="ARBA" id="ARBA00022679"/>
    </source>
</evidence>
<keyword evidence="3 6" id="KW-0489">Methyltransferase</keyword>
<dbReference type="PIRSF" id="PIRSF003078">
    <property type="entry name" value="GidB"/>
    <property type="match status" value="1"/>
</dbReference>
<evidence type="ECO:0000256" key="2">
    <source>
        <dbReference type="ARBA" id="ARBA00022552"/>
    </source>
</evidence>
<protein>
    <recommendedName>
        <fullName evidence="6">Ribosomal RNA small subunit methyltransferase G</fullName>
        <ecNumber evidence="6">2.1.1.-</ecNumber>
    </recommendedName>
    <alternativeName>
        <fullName evidence="6">16S rRNA 7-methylguanosine methyltransferase</fullName>
        <shortName evidence="6">16S rRNA m7G methyltransferase</shortName>
    </alternativeName>
</protein>
<dbReference type="HAMAP" id="MF_00074">
    <property type="entry name" value="16SrRNA_methyltr_G"/>
    <property type="match status" value="1"/>
</dbReference>
<accession>A0A271IXS7</accession>
<proteinExistence type="inferred from homology"/>
<dbReference type="EMBL" id="MQWD01000001">
    <property type="protein sequence ID" value="PAP76061.1"/>
    <property type="molecule type" value="Genomic_DNA"/>
</dbReference>
<keyword evidence="4 6" id="KW-0808">Transferase</keyword>
<comment type="caution">
    <text evidence="6">Lacks conserved residue(s) required for the propagation of feature annotation.</text>
</comment>
<dbReference type="OrthoDB" id="9808773at2"/>
<dbReference type="InterPro" id="IPR003682">
    <property type="entry name" value="rRNA_ssu_MeTfrase_G"/>
</dbReference>
<dbReference type="Gene3D" id="3.40.50.150">
    <property type="entry name" value="Vaccinia Virus protein VP39"/>
    <property type="match status" value="1"/>
</dbReference>